<keyword evidence="6" id="KW-0732">Signal</keyword>
<accession>A0A9X3U0A7</accession>
<protein>
    <submittedName>
        <fullName evidence="17">TonB-dependent receptor</fullName>
    </submittedName>
</protein>
<keyword evidence="5 12" id="KW-0812">Transmembrane</keyword>
<evidence type="ECO:0000256" key="3">
    <source>
        <dbReference type="ARBA" id="ARBA00022452"/>
    </source>
</evidence>
<gene>
    <name evidence="17" type="ORF">NYP16_13900</name>
</gene>
<proteinExistence type="inferred from homology"/>
<dbReference type="Pfam" id="PF07715">
    <property type="entry name" value="Plug"/>
    <property type="match status" value="1"/>
</dbReference>
<evidence type="ECO:0000259" key="16">
    <source>
        <dbReference type="Pfam" id="PF07715"/>
    </source>
</evidence>
<organism evidence="17 18">
    <name type="scientific">Govanella unica</name>
    <dbReference type="NCBI Taxonomy" id="2975056"/>
    <lineage>
        <taxon>Bacteria</taxon>
        <taxon>Pseudomonadati</taxon>
        <taxon>Pseudomonadota</taxon>
        <taxon>Alphaproteobacteria</taxon>
        <taxon>Emcibacterales</taxon>
        <taxon>Govanellaceae</taxon>
        <taxon>Govanella</taxon>
    </lineage>
</organism>
<evidence type="ECO:0000256" key="1">
    <source>
        <dbReference type="ARBA" id="ARBA00004571"/>
    </source>
</evidence>
<dbReference type="Gene3D" id="2.40.170.20">
    <property type="entry name" value="TonB-dependent receptor, beta-barrel domain"/>
    <property type="match status" value="2"/>
</dbReference>
<dbReference type="GO" id="GO:0009279">
    <property type="term" value="C:cell outer membrane"/>
    <property type="evidence" value="ECO:0007669"/>
    <property type="project" value="UniProtKB-SubCell"/>
</dbReference>
<evidence type="ECO:0000256" key="7">
    <source>
        <dbReference type="ARBA" id="ARBA00023004"/>
    </source>
</evidence>
<keyword evidence="8" id="KW-0406">Ion transport</keyword>
<dbReference type="EMBL" id="JANWOI010000005">
    <property type="protein sequence ID" value="MDA5195044.1"/>
    <property type="molecule type" value="Genomic_DNA"/>
</dbReference>
<evidence type="ECO:0000256" key="13">
    <source>
        <dbReference type="PROSITE-ProRule" id="PRU10144"/>
    </source>
</evidence>
<dbReference type="PANTHER" id="PTHR32552:SF81">
    <property type="entry name" value="TONB-DEPENDENT OUTER MEMBRANE RECEPTOR"/>
    <property type="match status" value="1"/>
</dbReference>
<feature type="short sequence motif" description="TonB C-terminal box" evidence="13">
    <location>
        <begin position="731"/>
        <end position="748"/>
    </location>
</feature>
<evidence type="ECO:0000256" key="2">
    <source>
        <dbReference type="ARBA" id="ARBA00022448"/>
    </source>
</evidence>
<evidence type="ECO:0000256" key="14">
    <source>
        <dbReference type="RuleBase" id="RU003357"/>
    </source>
</evidence>
<dbReference type="PANTHER" id="PTHR32552">
    <property type="entry name" value="FERRICHROME IRON RECEPTOR-RELATED"/>
    <property type="match status" value="1"/>
</dbReference>
<evidence type="ECO:0000256" key="6">
    <source>
        <dbReference type="ARBA" id="ARBA00022729"/>
    </source>
</evidence>
<dbReference type="InterPro" id="IPR036942">
    <property type="entry name" value="Beta-barrel_TonB_sf"/>
</dbReference>
<feature type="domain" description="TonB-dependent receptor plug" evidence="16">
    <location>
        <begin position="17"/>
        <end position="129"/>
    </location>
</feature>
<dbReference type="PROSITE" id="PS01156">
    <property type="entry name" value="TONB_DEPENDENT_REC_2"/>
    <property type="match status" value="1"/>
</dbReference>
<dbReference type="PROSITE" id="PS52016">
    <property type="entry name" value="TONB_DEPENDENT_REC_3"/>
    <property type="match status" value="1"/>
</dbReference>
<evidence type="ECO:0000256" key="4">
    <source>
        <dbReference type="ARBA" id="ARBA00022496"/>
    </source>
</evidence>
<dbReference type="AlphaFoldDB" id="A0A9X3U0A7"/>
<dbReference type="InterPro" id="IPR012910">
    <property type="entry name" value="Plug_dom"/>
</dbReference>
<dbReference type="CDD" id="cd01347">
    <property type="entry name" value="ligand_gated_channel"/>
    <property type="match status" value="1"/>
</dbReference>
<evidence type="ECO:0000256" key="9">
    <source>
        <dbReference type="ARBA" id="ARBA00023077"/>
    </source>
</evidence>
<evidence type="ECO:0000256" key="10">
    <source>
        <dbReference type="ARBA" id="ARBA00023136"/>
    </source>
</evidence>
<evidence type="ECO:0000256" key="11">
    <source>
        <dbReference type="ARBA" id="ARBA00023237"/>
    </source>
</evidence>
<evidence type="ECO:0000313" key="18">
    <source>
        <dbReference type="Proteomes" id="UP001141619"/>
    </source>
</evidence>
<comment type="subcellular location">
    <subcellularLocation>
        <location evidence="1 12">Cell outer membrane</location>
        <topology evidence="1 12">Multi-pass membrane protein</topology>
    </subcellularLocation>
</comment>
<keyword evidence="11 12" id="KW-0998">Cell outer membrane</keyword>
<keyword evidence="18" id="KW-1185">Reference proteome</keyword>
<reference evidence="17" key="2">
    <citation type="journal article" date="2023" name="Syst. Appl. Microbiol.">
        <title>Govania unica gen. nov., sp. nov., a rare biosphere bacterium that represents a novel family in the class Alphaproteobacteria.</title>
        <authorList>
            <person name="Vandamme P."/>
            <person name="Peeters C."/>
            <person name="Hettiarachchi A."/>
            <person name="Cnockaert M."/>
            <person name="Carlier A."/>
        </authorList>
    </citation>
    <scope>NUCLEOTIDE SEQUENCE</scope>
    <source>
        <strain evidence="17">LMG 31809</strain>
    </source>
</reference>
<dbReference type="SUPFAM" id="SSF56935">
    <property type="entry name" value="Porins"/>
    <property type="match status" value="1"/>
</dbReference>
<evidence type="ECO:0000256" key="5">
    <source>
        <dbReference type="ARBA" id="ARBA00022692"/>
    </source>
</evidence>
<dbReference type="RefSeq" id="WP_274944755.1">
    <property type="nucleotide sequence ID" value="NZ_JANWOI010000005.1"/>
</dbReference>
<feature type="domain" description="TonB-dependent receptor-like beta-barrel" evidence="15">
    <location>
        <begin position="258"/>
        <end position="711"/>
    </location>
</feature>
<dbReference type="InterPro" id="IPR039426">
    <property type="entry name" value="TonB-dep_rcpt-like"/>
</dbReference>
<name>A0A9X3U0A7_9PROT</name>
<keyword evidence="2 12" id="KW-0813">Transport</keyword>
<keyword evidence="10 12" id="KW-0472">Membrane</keyword>
<evidence type="ECO:0000259" key="15">
    <source>
        <dbReference type="Pfam" id="PF00593"/>
    </source>
</evidence>
<dbReference type="Proteomes" id="UP001141619">
    <property type="component" value="Unassembled WGS sequence"/>
</dbReference>
<comment type="caution">
    <text evidence="17">The sequence shown here is derived from an EMBL/GenBank/DDBJ whole genome shotgun (WGS) entry which is preliminary data.</text>
</comment>
<dbReference type="InterPro" id="IPR000531">
    <property type="entry name" value="Beta-barrel_TonB"/>
</dbReference>
<dbReference type="Pfam" id="PF00593">
    <property type="entry name" value="TonB_dep_Rec_b-barrel"/>
    <property type="match status" value="1"/>
</dbReference>
<evidence type="ECO:0000313" key="17">
    <source>
        <dbReference type="EMBL" id="MDA5195044.1"/>
    </source>
</evidence>
<dbReference type="InterPro" id="IPR010917">
    <property type="entry name" value="TonB_rcpt_CS"/>
</dbReference>
<keyword evidence="7" id="KW-0408">Iron</keyword>
<dbReference type="GO" id="GO:0006826">
    <property type="term" value="P:iron ion transport"/>
    <property type="evidence" value="ECO:0007669"/>
    <property type="project" value="UniProtKB-KW"/>
</dbReference>
<keyword evidence="4" id="KW-0410">Iron transport</keyword>
<evidence type="ECO:0000256" key="12">
    <source>
        <dbReference type="PROSITE-ProRule" id="PRU01360"/>
    </source>
</evidence>
<keyword evidence="3 12" id="KW-1134">Transmembrane beta strand</keyword>
<sequence length="748" mass="81980">MQIEEIIVTARKRAESMQETPISITAFTGQTLEQRNFRSLSDITWMTPNLIFDTGVGNTGGSTNAQIFIRGIGQTDFLFSSDPGVGIYVDDVYFPRLVGSVLELLDFERVEVLRGPQGTLFGKNTIGGAINITSQRPGNEFGGYVEVKTGSRNRIDGRLSIDVPIVDNQLSMRLSAMTRHQDGYVKRILADDDLGNTNANAGRVMLQWTPADDLDIVFTLDGTRRRESASVDELAAVRDNNPEDLLLGLWNMLVAPSYGPGIAYDSRYLSAPRTSNGTGPNVSNLDSWGTSLIITKNFSAFSVKSISAYRDQKTEFGLDQDHSPLTYTETTNHNKDEYFSQELQFSGTNINDRLKWVVGAYYFHEKARDQFDVALASGLYKALSALPFPLLPLGPGITCPPPPGAPPLCAGGAGNPLNIAFDLDATFIDKIKINSYAAFGQATFALTDRLSITGGLRYTDEKKIFSTMLRRNGSGVITVPETTLNKSWNALTPRADVDFKVTQDVLAYASVSRGFKSGGFNGRAQSVAEIDSFDPEYVWSYEAGIKSEFLDHRLRLNGALYYNDYRNMQLTSLRDVGGLIATVTENAGKSRVQGFEIELSAIPVEGLSVSGGVGYTDAKFKRLAPTATVTLDSRFPKIPEWTISGAVQYDFAIGDLGMLSFGADISHRSSYYNDVANSKTSFESGVVLIGTRINYTSPDNRWMLSLFGTNLTDARYIINGLNSFGSFGTASADYGRPREWGVSLKARF</sequence>
<keyword evidence="17" id="KW-0675">Receptor</keyword>
<comment type="similarity">
    <text evidence="12 14">Belongs to the TonB-dependent receptor family.</text>
</comment>
<reference evidence="17" key="1">
    <citation type="submission" date="2022-08" db="EMBL/GenBank/DDBJ databases">
        <authorList>
            <person name="Vandamme P."/>
            <person name="Hettiarachchi A."/>
            <person name="Peeters C."/>
            <person name="Cnockaert M."/>
            <person name="Carlier A."/>
        </authorList>
    </citation>
    <scope>NUCLEOTIDE SEQUENCE</scope>
    <source>
        <strain evidence="17">LMG 31809</strain>
    </source>
</reference>
<keyword evidence="9 14" id="KW-0798">TonB box</keyword>
<evidence type="ECO:0000256" key="8">
    <source>
        <dbReference type="ARBA" id="ARBA00023065"/>
    </source>
</evidence>